<evidence type="ECO:0000256" key="1">
    <source>
        <dbReference type="ARBA" id="ARBA00009820"/>
    </source>
</evidence>
<organism evidence="2 3">
    <name type="scientific">Pontimicrobium aquaticum</name>
    <dbReference type="NCBI Taxonomy" id="2565367"/>
    <lineage>
        <taxon>Bacteria</taxon>
        <taxon>Pseudomonadati</taxon>
        <taxon>Bacteroidota</taxon>
        <taxon>Flavobacteriia</taxon>
        <taxon>Flavobacteriales</taxon>
        <taxon>Flavobacteriaceae</taxon>
        <taxon>Pontimicrobium</taxon>
    </lineage>
</organism>
<dbReference type="InterPro" id="IPR011042">
    <property type="entry name" value="6-blade_b-propeller_TolB-like"/>
</dbReference>
<reference evidence="2 3" key="1">
    <citation type="submission" date="2019-04" db="EMBL/GenBank/DDBJ databases">
        <title>Lacinutrix sp. nov., isolated from marine water.</title>
        <authorList>
            <person name="Kim W."/>
        </authorList>
    </citation>
    <scope>NUCLEOTIDE SEQUENCE [LARGE SCALE GENOMIC DNA]</scope>
    <source>
        <strain evidence="2 3">CAU 1491</strain>
    </source>
</reference>
<evidence type="ECO:0000313" key="2">
    <source>
        <dbReference type="EMBL" id="TJY38221.1"/>
    </source>
</evidence>
<sequence>MIRHISLSKQVKNYYLLKPYFLKQMIKMFKFYFILTLTFLFYCKVSSQNKIIFSRSPGRINTGKTLDLMIFDTKTMETKLLLKGSINRRGEYGAITSPDNLKIIFNTYRFSGWKLGIGDFDGKNISNIKKLTNRKNYEYCAQYSPDGSKIAYVEYDWSVRESDIYIADKNGKNGKYFFKTGISDQNIDWTRDSESIVFTLKKNKSLSIYIKSLNGGKAKKIVSHLANDFAPSTSKLEDKIAFLSDKEGKIHLFVVNTDGSNLKNLTPTLESSDGDENGIWPYKTSWSPDGKKIVFNVIINGDLEIFIVNSDGTELTQITNNNDTDMTPYWLN</sequence>
<evidence type="ECO:0000313" key="3">
    <source>
        <dbReference type="Proteomes" id="UP000307657"/>
    </source>
</evidence>
<dbReference type="SUPFAM" id="SSF69304">
    <property type="entry name" value="Tricorn protease N-terminal domain"/>
    <property type="match status" value="1"/>
</dbReference>
<dbReference type="OrthoDB" id="9815657at2"/>
<dbReference type="InterPro" id="IPR011659">
    <property type="entry name" value="WD40"/>
</dbReference>
<dbReference type="PANTHER" id="PTHR36842">
    <property type="entry name" value="PROTEIN TOLB HOMOLOG"/>
    <property type="match status" value="1"/>
</dbReference>
<dbReference type="PANTHER" id="PTHR36842:SF1">
    <property type="entry name" value="PROTEIN TOLB"/>
    <property type="match status" value="1"/>
</dbReference>
<dbReference type="Gene3D" id="2.120.10.60">
    <property type="entry name" value="Tricorn protease N-terminal domain"/>
    <property type="match status" value="1"/>
</dbReference>
<dbReference type="AlphaFoldDB" id="A0A4U0F198"/>
<dbReference type="Gene3D" id="2.120.10.30">
    <property type="entry name" value="TolB, C-terminal domain"/>
    <property type="match status" value="2"/>
</dbReference>
<keyword evidence="3" id="KW-1185">Reference proteome</keyword>
<name>A0A4U0F198_9FLAO</name>
<evidence type="ECO:0008006" key="4">
    <source>
        <dbReference type="Google" id="ProtNLM"/>
    </source>
</evidence>
<protein>
    <recommendedName>
        <fullName evidence="4">WD40-like Beta Propeller Repeat</fullName>
    </recommendedName>
</protein>
<proteinExistence type="inferred from homology"/>
<gene>
    <name evidence="2" type="ORF">E5167_02915</name>
</gene>
<dbReference type="EMBL" id="SUPL01000001">
    <property type="protein sequence ID" value="TJY38221.1"/>
    <property type="molecule type" value="Genomic_DNA"/>
</dbReference>
<comment type="similarity">
    <text evidence="1">Belongs to the TolB family.</text>
</comment>
<dbReference type="Pfam" id="PF07676">
    <property type="entry name" value="PD40"/>
    <property type="match status" value="2"/>
</dbReference>
<dbReference type="Proteomes" id="UP000307657">
    <property type="component" value="Unassembled WGS sequence"/>
</dbReference>
<comment type="caution">
    <text evidence="2">The sequence shown here is derived from an EMBL/GenBank/DDBJ whole genome shotgun (WGS) entry which is preliminary data.</text>
</comment>
<accession>A0A4U0F198</accession>